<organism evidence="6 7">
    <name type="scientific">Cryptotermes secundus</name>
    <dbReference type="NCBI Taxonomy" id="105785"/>
    <lineage>
        <taxon>Eukaryota</taxon>
        <taxon>Metazoa</taxon>
        <taxon>Ecdysozoa</taxon>
        <taxon>Arthropoda</taxon>
        <taxon>Hexapoda</taxon>
        <taxon>Insecta</taxon>
        <taxon>Pterygota</taxon>
        <taxon>Neoptera</taxon>
        <taxon>Polyneoptera</taxon>
        <taxon>Dictyoptera</taxon>
        <taxon>Blattodea</taxon>
        <taxon>Blattoidea</taxon>
        <taxon>Termitoidae</taxon>
        <taxon>Kalotermitidae</taxon>
        <taxon>Cryptotermitinae</taxon>
        <taxon>Cryptotermes</taxon>
    </lineage>
</organism>
<dbReference type="GO" id="GO:0042803">
    <property type="term" value="F:protein homodimerization activity"/>
    <property type="evidence" value="ECO:0007669"/>
    <property type="project" value="TreeGrafter"/>
</dbReference>
<proteinExistence type="inferred from homology"/>
<dbReference type="EMBL" id="NEVH01025660">
    <property type="protein sequence ID" value="PNF15075.1"/>
    <property type="molecule type" value="Genomic_DNA"/>
</dbReference>
<dbReference type="InterPro" id="IPR036388">
    <property type="entry name" value="WH-like_DNA-bd_sf"/>
</dbReference>
<dbReference type="GO" id="GO:0016236">
    <property type="term" value="P:macroautophagy"/>
    <property type="evidence" value="ECO:0007669"/>
    <property type="project" value="UniProtKB-ARBA"/>
</dbReference>
<dbReference type="GO" id="GO:0005198">
    <property type="term" value="F:structural molecule activity"/>
    <property type="evidence" value="ECO:0007669"/>
    <property type="project" value="TreeGrafter"/>
</dbReference>
<name>A0A2J7PFH0_9NEOP</name>
<comment type="caution">
    <text evidence="6">The sequence shown here is derived from an EMBL/GenBank/DDBJ whole genome shotgun (WGS) entry which is preliminary data.</text>
</comment>
<dbReference type="GO" id="GO:0043328">
    <property type="term" value="P:protein transport to vacuole involved in ubiquitin-dependent protein catabolic process via the multivesicular body sorting pathway"/>
    <property type="evidence" value="ECO:0007669"/>
    <property type="project" value="TreeGrafter"/>
</dbReference>
<dbReference type="PANTHER" id="PTHR13149">
    <property type="entry name" value="VACUOLAR PROTEIN SORTING-ASSOCIATED PROTEIN VPS25"/>
    <property type="match status" value="1"/>
</dbReference>
<sequence>MNSKNKNIRDLYRGINDFKRGCQPSSNLVKDENGDLPADSHNILNKWSNYFSQLLNVRRVSDVRQTEIHTAEPLVSNPSPFELESAIAKLKRYKSPGKLPLEGIVMILDDLARTGNAEPLDKQKHRWHIYWHTLEEWADLVYSWVQSCGMANAVCTIYEITEGDNTIDEEFHGLDNEVMIKVLQTLGASKKAELFDDNQGVKFF</sequence>
<accession>A0A2J7PFH0</accession>
<evidence type="ECO:0000313" key="7">
    <source>
        <dbReference type="Proteomes" id="UP000235965"/>
    </source>
</evidence>
<keyword evidence="3" id="KW-0813">Transport</keyword>
<evidence type="ECO:0000256" key="3">
    <source>
        <dbReference type="ARBA" id="ARBA00022448"/>
    </source>
</evidence>
<comment type="similarity">
    <text evidence="1">Belongs to the VPS25 family.</text>
</comment>
<dbReference type="OrthoDB" id="245150at2759"/>
<keyword evidence="7" id="KW-1185">Reference proteome</keyword>
<evidence type="ECO:0000313" key="6">
    <source>
        <dbReference type="EMBL" id="PNF15075.1"/>
    </source>
</evidence>
<evidence type="ECO:0000256" key="1">
    <source>
        <dbReference type="ARBA" id="ARBA00009674"/>
    </source>
</evidence>
<dbReference type="InterPro" id="IPR036390">
    <property type="entry name" value="WH_DNA-bd_sf"/>
</dbReference>
<dbReference type="Pfam" id="PF05871">
    <property type="entry name" value="ESCRT-II"/>
    <property type="match status" value="1"/>
</dbReference>
<dbReference type="FunFam" id="1.10.10.10:FF:000141">
    <property type="entry name" value="vacuolar protein-sorting-associated protein 25"/>
    <property type="match status" value="1"/>
</dbReference>
<dbReference type="AlphaFoldDB" id="A0A2J7PFH0"/>
<dbReference type="FunCoup" id="A0A2J7PFH0">
    <property type="interactions" value="1095"/>
</dbReference>
<evidence type="ECO:0000256" key="4">
    <source>
        <dbReference type="ARBA" id="ARBA00022927"/>
    </source>
</evidence>
<keyword evidence="4" id="KW-0653">Protein transport</keyword>
<dbReference type="Gene3D" id="1.10.10.10">
    <property type="entry name" value="Winged helix-like DNA-binding domain superfamily/Winged helix DNA-binding domain"/>
    <property type="match status" value="1"/>
</dbReference>
<evidence type="ECO:0000256" key="2">
    <source>
        <dbReference type="ARBA" id="ARBA00017934"/>
    </source>
</evidence>
<dbReference type="PANTHER" id="PTHR13149:SF0">
    <property type="entry name" value="VACUOLAR PROTEIN-SORTING-ASSOCIATED PROTEIN 25"/>
    <property type="match status" value="1"/>
</dbReference>
<dbReference type="STRING" id="105785.A0A2J7PFH0"/>
<dbReference type="InterPro" id="IPR008570">
    <property type="entry name" value="ESCRT-II_cplx_Vps25-sub"/>
</dbReference>
<reference evidence="6 7" key="1">
    <citation type="submission" date="2017-12" db="EMBL/GenBank/DDBJ databases">
        <title>Hemimetabolous genomes reveal molecular basis of termite eusociality.</title>
        <authorList>
            <person name="Harrison M.C."/>
            <person name="Jongepier E."/>
            <person name="Robertson H.M."/>
            <person name="Arning N."/>
            <person name="Bitard-Feildel T."/>
            <person name="Chao H."/>
            <person name="Childers C.P."/>
            <person name="Dinh H."/>
            <person name="Doddapaneni H."/>
            <person name="Dugan S."/>
            <person name="Gowin J."/>
            <person name="Greiner C."/>
            <person name="Han Y."/>
            <person name="Hu H."/>
            <person name="Hughes D.S.T."/>
            <person name="Huylmans A.-K."/>
            <person name="Kemena C."/>
            <person name="Kremer L.P.M."/>
            <person name="Lee S.L."/>
            <person name="Lopez-Ezquerra A."/>
            <person name="Mallet L."/>
            <person name="Monroy-Kuhn J.M."/>
            <person name="Moser A."/>
            <person name="Murali S.C."/>
            <person name="Muzny D.M."/>
            <person name="Otani S."/>
            <person name="Piulachs M.-D."/>
            <person name="Poelchau M."/>
            <person name="Qu J."/>
            <person name="Schaub F."/>
            <person name="Wada-Katsumata A."/>
            <person name="Worley K.C."/>
            <person name="Xie Q."/>
            <person name="Ylla G."/>
            <person name="Poulsen M."/>
            <person name="Gibbs R.A."/>
            <person name="Schal C."/>
            <person name="Richards S."/>
            <person name="Belles X."/>
            <person name="Korb J."/>
            <person name="Bornberg-Bauer E."/>
        </authorList>
    </citation>
    <scope>NUCLEOTIDE SEQUENCE [LARGE SCALE GENOMIC DNA]</scope>
    <source>
        <tissue evidence="6">Whole body</tissue>
    </source>
</reference>
<gene>
    <name evidence="6" type="primary">Vps25</name>
    <name evidence="6" type="ORF">B7P43_G16539</name>
</gene>
<dbReference type="InParanoid" id="A0A2J7PFH0"/>
<dbReference type="SUPFAM" id="SSF46785">
    <property type="entry name" value="Winged helix' DNA-binding domain"/>
    <property type="match status" value="1"/>
</dbReference>
<dbReference type="Proteomes" id="UP000235965">
    <property type="component" value="Unassembled WGS sequence"/>
</dbReference>
<evidence type="ECO:0000256" key="5">
    <source>
        <dbReference type="ARBA" id="ARBA00030094"/>
    </source>
</evidence>
<protein>
    <recommendedName>
        <fullName evidence="2">Vacuolar protein-sorting-associated protein 25</fullName>
    </recommendedName>
    <alternativeName>
        <fullName evidence="5">ESCRT-II complex subunit VPS25</fullName>
    </alternativeName>
</protein>
<dbReference type="GO" id="GO:0000814">
    <property type="term" value="C:ESCRT II complex"/>
    <property type="evidence" value="ECO:0007669"/>
    <property type="project" value="InterPro"/>
</dbReference>